<dbReference type="PANTHER" id="PTHR30429">
    <property type="entry name" value="D-METHIONINE-BINDING LIPOPROTEIN METQ"/>
    <property type="match status" value="1"/>
</dbReference>
<keyword evidence="5" id="KW-0564">Palmitate</keyword>
<accession>A0A0N0XFY7</accession>
<protein>
    <submittedName>
        <fullName evidence="8">Putative D-methionine-binding lipoprotein MetQ</fullName>
    </submittedName>
</protein>
<proteinExistence type="inferred from homology"/>
<dbReference type="STRING" id="857265.WG78_19545"/>
<evidence type="ECO:0000256" key="4">
    <source>
        <dbReference type="ARBA" id="ARBA00023136"/>
    </source>
</evidence>
<name>A0A0N0XFY7_9NEIS</name>
<dbReference type="Proteomes" id="UP000037939">
    <property type="component" value="Unassembled WGS sequence"/>
</dbReference>
<dbReference type="GO" id="GO:0016020">
    <property type="term" value="C:membrane"/>
    <property type="evidence" value="ECO:0007669"/>
    <property type="project" value="UniProtKB-SubCell"/>
</dbReference>
<evidence type="ECO:0000256" key="7">
    <source>
        <dbReference type="SAM" id="SignalP"/>
    </source>
</evidence>
<evidence type="ECO:0000313" key="8">
    <source>
        <dbReference type="EMBL" id="KPC49551.1"/>
    </source>
</evidence>
<dbReference type="InterPro" id="IPR004872">
    <property type="entry name" value="Lipoprotein_NlpA"/>
</dbReference>
<comment type="similarity">
    <text evidence="2">Belongs to the NlpA lipoprotein family.</text>
</comment>
<dbReference type="RefSeq" id="WP_053939491.1">
    <property type="nucleotide sequence ID" value="NZ_LAQT01000036.1"/>
</dbReference>
<evidence type="ECO:0000313" key="9">
    <source>
        <dbReference type="Proteomes" id="UP000037939"/>
    </source>
</evidence>
<feature type="chain" id="PRO_5005863115" evidence="7">
    <location>
        <begin position="22"/>
        <end position="253"/>
    </location>
</feature>
<dbReference type="AlphaFoldDB" id="A0A0N0XFY7"/>
<dbReference type="SUPFAM" id="SSF53850">
    <property type="entry name" value="Periplasmic binding protein-like II"/>
    <property type="match status" value="1"/>
</dbReference>
<organism evidence="8 9">
    <name type="scientific">Amantichitinum ursilacus</name>
    <dbReference type="NCBI Taxonomy" id="857265"/>
    <lineage>
        <taxon>Bacteria</taxon>
        <taxon>Pseudomonadati</taxon>
        <taxon>Pseudomonadota</taxon>
        <taxon>Betaproteobacteria</taxon>
        <taxon>Neisseriales</taxon>
        <taxon>Chitinibacteraceae</taxon>
        <taxon>Amantichitinum</taxon>
    </lineage>
</organism>
<dbReference type="PANTHER" id="PTHR30429:SF1">
    <property type="entry name" value="D-METHIONINE-BINDING LIPOPROTEIN METQ-RELATED"/>
    <property type="match status" value="1"/>
</dbReference>
<keyword evidence="4" id="KW-0472">Membrane</keyword>
<comment type="caution">
    <text evidence="8">The sequence shown here is derived from an EMBL/GenBank/DDBJ whole genome shotgun (WGS) entry which is preliminary data.</text>
</comment>
<comment type="subcellular location">
    <subcellularLocation>
        <location evidence="1">Membrane</location>
        <topology evidence="1">Lipid-anchor</topology>
    </subcellularLocation>
</comment>
<dbReference type="Pfam" id="PF03180">
    <property type="entry name" value="Lipoprotein_9"/>
    <property type="match status" value="1"/>
</dbReference>
<evidence type="ECO:0000256" key="5">
    <source>
        <dbReference type="ARBA" id="ARBA00023139"/>
    </source>
</evidence>
<reference evidence="8 9" key="1">
    <citation type="submission" date="2015-07" db="EMBL/GenBank/DDBJ databases">
        <title>Draft genome sequence of the Amantichitinum ursilacus IGB-41, a new chitin-degrading bacterium.</title>
        <authorList>
            <person name="Kirstahler P."/>
            <person name="Guenther M."/>
            <person name="Grumaz C."/>
            <person name="Rupp S."/>
            <person name="Zibek S."/>
            <person name="Sohn K."/>
        </authorList>
    </citation>
    <scope>NUCLEOTIDE SEQUENCE [LARGE SCALE GENOMIC DNA]</scope>
    <source>
        <strain evidence="8 9">IGB-41</strain>
    </source>
</reference>
<keyword evidence="9" id="KW-1185">Reference proteome</keyword>
<dbReference type="Gene3D" id="3.40.190.10">
    <property type="entry name" value="Periplasmic binding protein-like II"/>
    <property type="match status" value="2"/>
</dbReference>
<keyword evidence="3 7" id="KW-0732">Signal</keyword>
<keyword evidence="6 8" id="KW-0449">Lipoprotein</keyword>
<sequence length="253" mass="26840">MHGLKLLAGVGLAVLASWANAQAVRIGVLAGIDAEVMQHAAQVAAAKGLTLQIQAYPDISQLRAAVAQGAVDGASVPDAQTLARWQQPALKEVGTSITLPMGLYSRQLPNLRALRNGARIGIPAESGAQSRALILLQNYGLIQLRDSAGIQARIADVTVNPRGYQLVALPEARLLAALPKLPLVALPGDFALQHQLYPARDALGMEDARSPWAGVLAAVTPGAWTTQWRAAYQSPAVAAFVLTRYQDSVRRPW</sequence>
<gene>
    <name evidence="8" type="primary">metQ</name>
    <name evidence="8" type="ORF">WG78_19545</name>
</gene>
<evidence type="ECO:0000256" key="6">
    <source>
        <dbReference type="ARBA" id="ARBA00023288"/>
    </source>
</evidence>
<dbReference type="EMBL" id="LAQT01000036">
    <property type="protein sequence ID" value="KPC49551.1"/>
    <property type="molecule type" value="Genomic_DNA"/>
</dbReference>
<evidence type="ECO:0000256" key="1">
    <source>
        <dbReference type="ARBA" id="ARBA00004635"/>
    </source>
</evidence>
<feature type="signal peptide" evidence="7">
    <location>
        <begin position="1"/>
        <end position="21"/>
    </location>
</feature>
<evidence type="ECO:0000256" key="3">
    <source>
        <dbReference type="ARBA" id="ARBA00022729"/>
    </source>
</evidence>
<evidence type="ECO:0000256" key="2">
    <source>
        <dbReference type="ARBA" id="ARBA00008973"/>
    </source>
</evidence>
<dbReference type="OrthoDB" id="9812878at2"/>